<evidence type="ECO:0000256" key="2">
    <source>
        <dbReference type="SAM" id="MobiDB-lite"/>
    </source>
</evidence>
<dbReference type="EMBL" id="BAABAS010000004">
    <property type="protein sequence ID" value="GAA4225941.1"/>
    <property type="molecule type" value="Genomic_DNA"/>
</dbReference>
<organism evidence="3 4">
    <name type="scientific">Actinomadura meridiana</name>
    <dbReference type="NCBI Taxonomy" id="559626"/>
    <lineage>
        <taxon>Bacteria</taxon>
        <taxon>Bacillati</taxon>
        <taxon>Actinomycetota</taxon>
        <taxon>Actinomycetes</taxon>
        <taxon>Streptosporangiales</taxon>
        <taxon>Thermomonosporaceae</taxon>
        <taxon>Actinomadura</taxon>
    </lineage>
</organism>
<feature type="region of interest" description="Disordered" evidence="2">
    <location>
        <begin position="153"/>
        <end position="179"/>
    </location>
</feature>
<proteinExistence type="predicted"/>
<feature type="region of interest" description="Disordered" evidence="2">
    <location>
        <begin position="376"/>
        <end position="399"/>
    </location>
</feature>
<dbReference type="RefSeq" id="WP_344890184.1">
    <property type="nucleotide sequence ID" value="NZ_BAABAS010000004.1"/>
</dbReference>
<feature type="coiled-coil region" evidence="1">
    <location>
        <begin position="28"/>
        <end position="55"/>
    </location>
</feature>
<keyword evidence="4" id="KW-1185">Reference proteome</keyword>
<dbReference type="Proteomes" id="UP001501710">
    <property type="component" value="Unassembled WGS sequence"/>
</dbReference>
<protein>
    <submittedName>
        <fullName evidence="3">Uncharacterized protein</fullName>
    </submittedName>
</protein>
<gene>
    <name evidence="3" type="ORF">GCM10022254_09150</name>
</gene>
<accession>A0ABP8BTP7</accession>
<evidence type="ECO:0000313" key="4">
    <source>
        <dbReference type="Proteomes" id="UP001501710"/>
    </source>
</evidence>
<name>A0ABP8BTP7_9ACTN</name>
<evidence type="ECO:0000313" key="3">
    <source>
        <dbReference type="EMBL" id="GAA4225941.1"/>
    </source>
</evidence>
<reference evidence="4" key="1">
    <citation type="journal article" date="2019" name="Int. J. Syst. Evol. Microbiol.">
        <title>The Global Catalogue of Microorganisms (GCM) 10K type strain sequencing project: providing services to taxonomists for standard genome sequencing and annotation.</title>
        <authorList>
            <consortium name="The Broad Institute Genomics Platform"/>
            <consortium name="The Broad Institute Genome Sequencing Center for Infectious Disease"/>
            <person name="Wu L."/>
            <person name="Ma J."/>
        </authorList>
    </citation>
    <scope>NUCLEOTIDE SEQUENCE [LARGE SCALE GENOMIC DNA]</scope>
    <source>
        <strain evidence="4">JCM 17440</strain>
    </source>
</reference>
<keyword evidence="1" id="KW-0175">Coiled coil</keyword>
<comment type="caution">
    <text evidence="3">The sequence shown here is derived from an EMBL/GenBank/DDBJ whole genome shotgun (WGS) entry which is preliminary data.</text>
</comment>
<evidence type="ECO:0000256" key="1">
    <source>
        <dbReference type="SAM" id="Coils"/>
    </source>
</evidence>
<sequence>MDETIMTEVTDQIIAQLRDSATWDEKQAAELRAGADRMRGEAVQLREQAEEIDVRAGDCDAHAVLFEARGRGKRAHAAQLAGAPVLPTPGEVLPVGGLGMAISTLKMIPRKDPSPEELTSYRDLMRQVHETGLHQLQLAEALLREAQRTVITGQLAPEDMPQPDPLTASPGEESGAHKVPPVLSAPVVEPDADAQCEYCTAPLVRLAGAWTHAATGQQECGPYGDLTACPIGVTYRGEDEDDAATQESVVPAQPKPATALKGIKQVAHGLLRRKPAAEPEEGDPIPYQRLLGQRVIVRRTDGSRSRGVLDIAGRDRLVLHPCEEGPAEIAVADVVGVLPVRARADRPVLVDVPRGEYPSEPVTGPVPVDPQARQVLPSSHGAKDATEAFPPVIENGGVA</sequence>